<dbReference type="Pfam" id="PF00296">
    <property type="entry name" value="Bac_luciferase"/>
    <property type="match status" value="1"/>
</dbReference>
<dbReference type="InterPro" id="IPR022290">
    <property type="entry name" value="LLM_Atu2307-like"/>
</dbReference>
<keyword evidence="6" id="KW-1185">Reference proteome</keyword>
<feature type="compositionally biased region" description="Basic and acidic residues" evidence="3">
    <location>
        <begin position="18"/>
        <end position="28"/>
    </location>
</feature>
<dbReference type="Gene3D" id="3.20.20.30">
    <property type="entry name" value="Luciferase-like domain"/>
    <property type="match status" value="1"/>
</dbReference>
<organism evidence="5 6">
    <name type="scientific">Nesterenkonia rhizosphaerae</name>
    <dbReference type="NCBI Taxonomy" id="1348272"/>
    <lineage>
        <taxon>Bacteria</taxon>
        <taxon>Bacillati</taxon>
        <taxon>Actinomycetota</taxon>
        <taxon>Actinomycetes</taxon>
        <taxon>Micrococcales</taxon>
        <taxon>Micrococcaceae</taxon>
        <taxon>Nesterenkonia</taxon>
    </lineage>
</organism>
<evidence type="ECO:0000313" key="5">
    <source>
        <dbReference type="EMBL" id="GAA4918169.1"/>
    </source>
</evidence>
<evidence type="ECO:0000313" key="6">
    <source>
        <dbReference type="Proteomes" id="UP001500368"/>
    </source>
</evidence>
<sequence length="393" mass="42988">MSTSPEPVTPEPRSPELSTEHSSTEHSSTESAPSLSTERHSEQFEFGLHTFGDVTKSADGSRELSHPEVLRNVLAEAQMADRSGVDVYGVGEHHRPDYAISAPDVVLAAIGASTERIKLISAVTVLSSDDPVRVYQRFATIDGLTGGRAEVSLGRGSFIESYPLFGYDLGDYEKLFEEKVDLFVKLRSEGKVSWNGETRAALKGQEIFPKTEHQNGLPTWIAVGGTPASVVRAARHGVGLELAIIGGAPHRFAPFVDLYKRALVEFGHATSPETADFRVSSHSHGFVADTDELAKDIFYPSWAETMAQLGRERGWGNGYPSRDQFEQEITHGALYVGSPETVAEKIVKTKHQLGISRFGLKYGNGSLAHEHMMRAIELYGTKVKPLVLERLQG</sequence>
<proteinExistence type="predicted"/>
<accession>A0ABP9FUQ0</accession>
<dbReference type="InterPro" id="IPR036661">
    <property type="entry name" value="Luciferase-like_sf"/>
</dbReference>
<feature type="domain" description="Luciferase-like" evidence="4">
    <location>
        <begin position="63"/>
        <end position="356"/>
    </location>
</feature>
<comment type="caution">
    <text evidence="5">The sequence shown here is derived from an EMBL/GenBank/DDBJ whole genome shotgun (WGS) entry which is preliminary data.</text>
</comment>
<dbReference type="InterPro" id="IPR011251">
    <property type="entry name" value="Luciferase-like_dom"/>
</dbReference>
<keyword evidence="1" id="KW-0560">Oxidoreductase</keyword>
<keyword evidence="2" id="KW-0503">Monooxygenase</keyword>
<dbReference type="InterPro" id="IPR050766">
    <property type="entry name" value="Bact_Lucif_Oxidored"/>
</dbReference>
<evidence type="ECO:0000256" key="2">
    <source>
        <dbReference type="ARBA" id="ARBA00023033"/>
    </source>
</evidence>
<gene>
    <name evidence="5" type="ORF">GCM10025790_12140</name>
</gene>
<name>A0ABP9FUQ0_9MICC</name>
<dbReference type="EMBL" id="BAABLW010000007">
    <property type="protein sequence ID" value="GAA4918169.1"/>
    <property type="molecule type" value="Genomic_DNA"/>
</dbReference>
<evidence type="ECO:0000259" key="4">
    <source>
        <dbReference type="Pfam" id="PF00296"/>
    </source>
</evidence>
<reference evidence="6" key="1">
    <citation type="journal article" date="2019" name="Int. J. Syst. Evol. Microbiol.">
        <title>The Global Catalogue of Microorganisms (GCM) 10K type strain sequencing project: providing services to taxonomists for standard genome sequencing and annotation.</title>
        <authorList>
            <consortium name="The Broad Institute Genomics Platform"/>
            <consortium name="The Broad Institute Genome Sequencing Center for Infectious Disease"/>
            <person name="Wu L."/>
            <person name="Ma J."/>
        </authorList>
    </citation>
    <scope>NUCLEOTIDE SEQUENCE [LARGE SCALE GENOMIC DNA]</scope>
    <source>
        <strain evidence="6">JCM 19129</strain>
    </source>
</reference>
<dbReference type="PANTHER" id="PTHR30137">
    <property type="entry name" value="LUCIFERASE-LIKE MONOOXYGENASE"/>
    <property type="match status" value="1"/>
</dbReference>
<dbReference type="NCBIfam" id="TIGR03858">
    <property type="entry name" value="LLM_2I7G"/>
    <property type="match status" value="1"/>
</dbReference>
<dbReference type="SUPFAM" id="SSF51679">
    <property type="entry name" value="Bacterial luciferase-like"/>
    <property type="match status" value="1"/>
</dbReference>
<dbReference type="Proteomes" id="UP001500368">
    <property type="component" value="Unassembled WGS sequence"/>
</dbReference>
<feature type="region of interest" description="Disordered" evidence="3">
    <location>
        <begin position="1"/>
        <end position="41"/>
    </location>
</feature>
<evidence type="ECO:0000256" key="1">
    <source>
        <dbReference type="ARBA" id="ARBA00023002"/>
    </source>
</evidence>
<dbReference type="PANTHER" id="PTHR30137:SF8">
    <property type="entry name" value="BLR5498 PROTEIN"/>
    <property type="match status" value="1"/>
</dbReference>
<evidence type="ECO:0000256" key="3">
    <source>
        <dbReference type="SAM" id="MobiDB-lite"/>
    </source>
</evidence>
<protein>
    <submittedName>
        <fullName evidence="5">LLM class flavin-dependent oxidoreductase</fullName>
    </submittedName>
</protein>